<dbReference type="Gene3D" id="1.20.58.300">
    <property type="entry name" value="FlgN-like"/>
    <property type="match status" value="1"/>
</dbReference>
<dbReference type="AlphaFoldDB" id="A0A382G0I1"/>
<feature type="coiled-coil region" evidence="2">
    <location>
        <begin position="41"/>
        <end position="68"/>
    </location>
</feature>
<dbReference type="Pfam" id="PF05130">
    <property type="entry name" value="FlgN"/>
    <property type="match status" value="1"/>
</dbReference>
<evidence type="ECO:0000256" key="1">
    <source>
        <dbReference type="ARBA" id="ARBA00022795"/>
    </source>
</evidence>
<evidence type="ECO:0000313" key="3">
    <source>
        <dbReference type="EMBL" id="SVB68063.1"/>
    </source>
</evidence>
<dbReference type="EMBL" id="UINC01052578">
    <property type="protein sequence ID" value="SVB68063.1"/>
    <property type="molecule type" value="Genomic_DNA"/>
</dbReference>
<protein>
    <recommendedName>
        <fullName evidence="4">FlgN protein</fullName>
    </recommendedName>
</protein>
<evidence type="ECO:0008006" key="4">
    <source>
        <dbReference type="Google" id="ProtNLM"/>
    </source>
</evidence>
<gene>
    <name evidence="3" type="ORF">METZ01_LOCUS220917</name>
</gene>
<name>A0A382G0I1_9ZZZZ</name>
<dbReference type="SUPFAM" id="SSF140566">
    <property type="entry name" value="FlgN-like"/>
    <property type="match status" value="1"/>
</dbReference>
<dbReference type="GO" id="GO:0044780">
    <property type="term" value="P:bacterial-type flagellum assembly"/>
    <property type="evidence" value="ECO:0007669"/>
    <property type="project" value="InterPro"/>
</dbReference>
<sequence length="167" mass="18905">MNSLLKHLLNTMEKKVVLYGKFISLLQAEWDSIADYSIEALDSIILKKDELVHQLQSLESDRTRIMKKVAKGLRVSHGNLTMKNLLNIQKSSLNPRLAKSRKNLLNKIQLVNSLNYSIRDLMNKSSASFRKSLVHLHSEGEIASSPYHANGKIQKAKKYSSMLSVDA</sequence>
<organism evidence="3">
    <name type="scientific">marine metagenome</name>
    <dbReference type="NCBI Taxonomy" id="408172"/>
    <lineage>
        <taxon>unclassified sequences</taxon>
        <taxon>metagenomes</taxon>
        <taxon>ecological metagenomes</taxon>
    </lineage>
</organism>
<evidence type="ECO:0000256" key="2">
    <source>
        <dbReference type="SAM" id="Coils"/>
    </source>
</evidence>
<accession>A0A382G0I1</accession>
<proteinExistence type="predicted"/>
<keyword evidence="1" id="KW-1005">Bacterial flagellum biogenesis</keyword>
<keyword evidence="2" id="KW-0175">Coiled coil</keyword>
<dbReference type="InterPro" id="IPR036679">
    <property type="entry name" value="FlgN-like_sf"/>
</dbReference>
<dbReference type="InterPro" id="IPR007809">
    <property type="entry name" value="FlgN-like"/>
</dbReference>
<reference evidence="3" key="1">
    <citation type="submission" date="2018-05" db="EMBL/GenBank/DDBJ databases">
        <authorList>
            <person name="Lanie J.A."/>
            <person name="Ng W.-L."/>
            <person name="Kazmierczak K.M."/>
            <person name="Andrzejewski T.M."/>
            <person name="Davidsen T.M."/>
            <person name="Wayne K.J."/>
            <person name="Tettelin H."/>
            <person name="Glass J.I."/>
            <person name="Rusch D."/>
            <person name="Podicherti R."/>
            <person name="Tsui H.-C.T."/>
            <person name="Winkler M.E."/>
        </authorList>
    </citation>
    <scope>NUCLEOTIDE SEQUENCE</scope>
</reference>